<evidence type="ECO:0000256" key="7">
    <source>
        <dbReference type="ARBA" id="ARBA00022741"/>
    </source>
</evidence>
<accession>A0AAP7GW71</accession>
<dbReference type="InterPro" id="IPR036097">
    <property type="entry name" value="HisK_dim/P_sf"/>
</dbReference>
<dbReference type="RefSeq" id="WP_065174948.1">
    <property type="nucleotide sequence ID" value="NZ_JAEDWA010000006.1"/>
</dbReference>
<keyword evidence="8 12" id="KW-0418">Kinase</keyword>
<dbReference type="PANTHER" id="PTHR44936:SF10">
    <property type="entry name" value="SENSOR PROTEIN RSTB"/>
    <property type="match status" value="1"/>
</dbReference>
<dbReference type="Gene3D" id="3.30.565.10">
    <property type="entry name" value="Histidine kinase-like ATPase, C-terminal domain"/>
    <property type="match status" value="1"/>
</dbReference>
<dbReference type="FunFam" id="1.10.287.130:FF:000121">
    <property type="entry name" value="Histidine kinase sensor protein"/>
    <property type="match status" value="1"/>
</dbReference>
<keyword evidence="5" id="KW-0597">Phosphoprotein</keyword>
<evidence type="ECO:0000256" key="10">
    <source>
        <dbReference type="SAM" id="Phobius"/>
    </source>
</evidence>
<dbReference type="EMBL" id="LYVI01000001">
    <property type="protein sequence ID" value="OBU63494.1"/>
    <property type="molecule type" value="Genomic_DNA"/>
</dbReference>
<dbReference type="SUPFAM" id="SSF47384">
    <property type="entry name" value="Homodimeric domain of signal transducing histidine kinase"/>
    <property type="match status" value="1"/>
</dbReference>
<dbReference type="SMART" id="SM00387">
    <property type="entry name" value="HATPase_c"/>
    <property type="match status" value="1"/>
</dbReference>
<evidence type="ECO:0000256" key="3">
    <source>
        <dbReference type="ARBA" id="ARBA00012438"/>
    </source>
</evidence>
<comment type="subcellular location">
    <subcellularLocation>
        <location evidence="2">Cell membrane</location>
        <topology evidence="2">Multi-pass membrane protein</topology>
    </subcellularLocation>
</comment>
<dbReference type="PANTHER" id="PTHR44936">
    <property type="entry name" value="SENSOR PROTEIN CREC"/>
    <property type="match status" value="1"/>
</dbReference>
<evidence type="ECO:0000256" key="2">
    <source>
        <dbReference type="ARBA" id="ARBA00004651"/>
    </source>
</evidence>
<evidence type="ECO:0000259" key="11">
    <source>
        <dbReference type="PROSITE" id="PS50109"/>
    </source>
</evidence>
<dbReference type="InterPro" id="IPR003661">
    <property type="entry name" value="HisK_dim/P_dom"/>
</dbReference>
<evidence type="ECO:0000256" key="9">
    <source>
        <dbReference type="ARBA" id="ARBA00022840"/>
    </source>
</evidence>
<dbReference type="InterPro" id="IPR004358">
    <property type="entry name" value="Sig_transdc_His_kin-like_C"/>
</dbReference>
<dbReference type="EC" id="2.7.13.3" evidence="3"/>
<dbReference type="SUPFAM" id="SSF55874">
    <property type="entry name" value="ATPase domain of HSP90 chaperone/DNA topoisomerase II/histidine kinase"/>
    <property type="match status" value="1"/>
</dbReference>
<evidence type="ECO:0000256" key="1">
    <source>
        <dbReference type="ARBA" id="ARBA00000085"/>
    </source>
</evidence>
<evidence type="ECO:0000256" key="6">
    <source>
        <dbReference type="ARBA" id="ARBA00022679"/>
    </source>
</evidence>
<proteinExistence type="predicted"/>
<keyword evidence="6" id="KW-0808">Transferase</keyword>
<sequence>MTGPDAPFLRTLCSLRWLAVAGQAATILVATWVLGLPLPPLPLWAGVAVLALFNVYTQLRPEGADTAPLTAFGHILVDVIILTWMISWSGGMANPFSSLFLILIALAAFALPLRWALAVALACLLGYAASGLFGQPLPDGYFRAQDLNRWGVVANFLISATVVLTFSTRLALALRQRELELSALRERFARNEGIVALATHAASVAHELNTPLATMTLLADDVAERSEEPEVREDMETLRELLVQCRERVLALAAPASADMPGRSRSSAQQVLEQWRLVRPTIDLHRNDDAPLRLPLDPGVGHLLMVLLNNAADAGEQAGRPRVDLSLRIDGDDLIGEVRDYGHGFDARAAVLPGTLFGSSKSEGMGVGLALSHATIERLDGEMWMRPAQGAGSRVGFRLPLAPREDTP</sequence>
<dbReference type="InterPro" id="IPR050980">
    <property type="entry name" value="2C_sensor_his_kinase"/>
</dbReference>
<reference evidence="12 13" key="1">
    <citation type="submission" date="2016-05" db="EMBL/GenBank/DDBJ databases">
        <title>Draft Genome Sequences of Stenotrophomonas maltophilia Strains Sm32COP, Sm41DVV, Sm46PAILV, SmF3, SmF22, SmSOFb1 and SmCVFa1, Isolated from Different Manures, in France.</title>
        <authorList>
            <person name="Nazaret S."/>
            <person name="Bodilis J."/>
        </authorList>
    </citation>
    <scope>NUCLEOTIDE SEQUENCE [LARGE SCALE GENOMIC DNA]</scope>
    <source>
        <strain evidence="12 13">Sm41DVV</strain>
    </source>
</reference>
<protein>
    <recommendedName>
        <fullName evidence="3">histidine kinase</fullName>
        <ecNumber evidence="3">2.7.13.3</ecNumber>
    </recommendedName>
</protein>
<keyword evidence="9" id="KW-0067">ATP-binding</keyword>
<keyword evidence="10" id="KW-0812">Transmembrane</keyword>
<name>A0AAP7GW71_STEMA</name>
<comment type="catalytic activity">
    <reaction evidence="1">
        <text>ATP + protein L-histidine = ADP + protein N-phospho-L-histidine.</text>
        <dbReference type="EC" id="2.7.13.3"/>
    </reaction>
</comment>
<dbReference type="GO" id="GO:0005524">
    <property type="term" value="F:ATP binding"/>
    <property type="evidence" value="ECO:0007669"/>
    <property type="project" value="UniProtKB-KW"/>
</dbReference>
<dbReference type="InterPro" id="IPR003594">
    <property type="entry name" value="HATPase_dom"/>
</dbReference>
<feature type="transmembrane region" description="Helical" evidence="10">
    <location>
        <begin position="150"/>
        <end position="172"/>
    </location>
</feature>
<keyword evidence="7" id="KW-0547">Nucleotide-binding</keyword>
<dbReference type="Pfam" id="PF02518">
    <property type="entry name" value="HATPase_c"/>
    <property type="match status" value="1"/>
</dbReference>
<dbReference type="Pfam" id="PF25323">
    <property type="entry name" value="6TM_PilS"/>
    <property type="match status" value="1"/>
</dbReference>
<dbReference type="GO" id="GO:0000155">
    <property type="term" value="F:phosphorelay sensor kinase activity"/>
    <property type="evidence" value="ECO:0007669"/>
    <property type="project" value="InterPro"/>
</dbReference>
<dbReference type="PRINTS" id="PR00344">
    <property type="entry name" value="BCTRLSENSOR"/>
</dbReference>
<dbReference type="AlphaFoldDB" id="A0AAP7GW71"/>
<feature type="transmembrane region" description="Helical" evidence="10">
    <location>
        <begin position="41"/>
        <end position="59"/>
    </location>
</feature>
<keyword evidence="4" id="KW-1003">Cell membrane</keyword>
<evidence type="ECO:0000256" key="8">
    <source>
        <dbReference type="ARBA" id="ARBA00022777"/>
    </source>
</evidence>
<keyword evidence="10" id="KW-0472">Membrane</keyword>
<evidence type="ECO:0000313" key="12">
    <source>
        <dbReference type="EMBL" id="OBU63494.1"/>
    </source>
</evidence>
<feature type="transmembrane region" description="Helical" evidence="10">
    <location>
        <begin position="71"/>
        <end position="88"/>
    </location>
</feature>
<comment type="caution">
    <text evidence="12">The sequence shown here is derived from an EMBL/GenBank/DDBJ whole genome shotgun (WGS) entry which is preliminary data.</text>
</comment>
<dbReference type="CDD" id="cd00082">
    <property type="entry name" value="HisKA"/>
    <property type="match status" value="1"/>
</dbReference>
<dbReference type="Proteomes" id="UP000092125">
    <property type="component" value="Unassembled WGS sequence"/>
</dbReference>
<gene>
    <name evidence="12" type="ORF">A9K56_02005</name>
</gene>
<organism evidence="12 13">
    <name type="scientific">Stenotrophomonas maltophilia</name>
    <name type="common">Pseudomonas maltophilia</name>
    <name type="synonym">Xanthomonas maltophilia</name>
    <dbReference type="NCBI Taxonomy" id="40324"/>
    <lineage>
        <taxon>Bacteria</taxon>
        <taxon>Pseudomonadati</taxon>
        <taxon>Pseudomonadota</taxon>
        <taxon>Gammaproteobacteria</taxon>
        <taxon>Lysobacterales</taxon>
        <taxon>Lysobacteraceae</taxon>
        <taxon>Stenotrophomonas</taxon>
        <taxon>Stenotrophomonas maltophilia group</taxon>
    </lineage>
</organism>
<evidence type="ECO:0000256" key="4">
    <source>
        <dbReference type="ARBA" id="ARBA00022475"/>
    </source>
</evidence>
<feature type="domain" description="Histidine kinase" evidence="11">
    <location>
        <begin position="203"/>
        <end position="403"/>
    </location>
</feature>
<dbReference type="GO" id="GO:0005886">
    <property type="term" value="C:plasma membrane"/>
    <property type="evidence" value="ECO:0007669"/>
    <property type="project" value="UniProtKB-SubCell"/>
</dbReference>
<dbReference type="PROSITE" id="PS50109">
    <property type="entry name" value="HIS_KIN"/>
    <property type="match status" value="1"/>
</dbReference>
<keyword evidence="10" id="KW-1133">Transmembrane helix</keyword>
<dbReference type="Gene3D" id="1.10.287.130">
    <property type="match status" value="1"/>
</dbReference>
<dbReference type="InterPro" id="IPR005467">
    <property type="entry name" value="His_kinase_dom"/>
</dbReference>
<feature type="transmembrane region" description="Helical" evidence="10">
    <location>
        <begin position="15"/>
        <end position="34"/>
    </location>
</feature>
<feature type="transmembrane region" description="Helical" evidence="10">
    <location>
        <begin position="100"/>
        <end position="130"/>
    </location>
</feature>
<evidence type="ECO:0000313" key="13">
    <source>
        <dbReference type="Proteomes" id="UP000092125"/>
    </source>
</evidence>
<evidence type="ECO:0000256" key="5">
    <source>
        <dbReference type="ARBA" id="ARBA00022553"/>
    </source>
</evidence>
<dbReference type="InterPro" id="IPR036890">
    <property type="entry name" value="HATPase_C_sf"/>
</dbReference>